<comment type="caution">
    <text evidence="6">The sequence shown here is derived from an EMBL/GenBank/DDBJ whole genome shotgun (WGS) entry which is preliminary data.</text>
</comment>
<dbReference type="GO" id="GO:0003700">
    <property type="term" value="F:DNA-binding transcription factor activity"/>
    <property type="evidence" value="ECO:0007669"/>
    <property type="project" value="TreeGrafter"/>
</dbReference>
<evidence type="ECO:0000256" key="4">
    <source>
        <dbReference type="PROSITE-ProRule" id="PRU00335"/>
    </source>
</evidence>
<dbReference type="SUPFAM" id="SSF48498">
    <property type="entry name" value="Tetracyclin repressor-like, C-terminal domain"/>
    <property type="match status" value="1"/>
</dbReference>
<feature type="DNA-binding region" description="H-T-H motif" evidence="4">
    <location>
        <begin position="40"/>
        <end position="59"/>
    </location>
</feature>
<dbReference type="PANTHER" id="PTHR30055">
    <property type="entry name" value="HTH-TYPE TRANSCRIPTIONAL REGULATOR RUTR"/>
    <property type="match status" value="1"/>
</dbReference>
<dbReference type="OrthoDB" id="9796019at2"/>
<evidence type="ECO:0000256" key="1">
    <source>
        <dbReference type="ARBA" id="ARBA00023015"/>
    </source>
</evidence>
<keyword evidence="1" id="KW-0805">Transcription regulation</keyword>
<dbReference type="InterPro" id="IPR001647">
    <property type="entry name" value="HTH_TetR"/>
</dbReference>
<dbReference type="Gene3D" id="1.10.357.10">
    <property type="entry name" value="Tetracycline Repressor, domain 2"/>
    <property type="match status" value="1"/>
</dbReference>
<dbReference type="InterPro" id="IPR009057">
    <property type="entry name" value="Homeodomain-like_sf"/>
</dbReference>
<reference evidence="6 7" key="1">
    <citation type="submission" date="2019-07" db="EMBL/GenBank/DDBJ databases">
        <title>Analysis of the biochemical properties, biological activity and biotechnological potential of siderophores and biosurfactants produced by Antarctic psychrotolerant bacteria.</title>
        <authorList>
            <person name="Styczynski M."/>
            <person name="Krucon T."/>
            <person name="Decewicz P."/>
            <person name="Dziewit L."/>
        </authorList>
    </citation>
    <scope>NUCLEOTIDE SEQUENCE [LARGE SCALE GENOMIC DNA]</scope>
    <source>
        <strain evidence="6 7">ANT_H27</strain>
    </source>
</reference>
<dbReference type="Pfam" id="PF16859">
    <property type="entry name" value="TetR_C_11"/>
    <property type="match status" value="1"/>
</dbReference>
<organism evidence="6 7">
    <name type="scientific">Paeniglutamicibacter gangotriensis</name>
    <dbReference type="NCBI Taxonomy" id="254787"/>
    <lineage>
        <taxon>Bacteria</taxon>
        <taxon>Bacillati</taxon>
        <taxon>Actinomycetota</taxon>
        <taxon>Actinomycetes</taxon>
        <taxon>Micrococcales</taxon>
        <taxon>Micrococcaceae</taxon>
        <taxon>Paeniglutamicibacter</taxon>
    </lineage>
</organism>
<dbReference type="PROSITE" id="PS50977">
    <property type="entry name" value="HTH_TETR_2"/>
    <property type="match status" value="1"/>
</dbReference>
<dbReference type="Gene3D" id="1.10.10.60">
    <property type="entry name" value="Homeodomain-like"/>
    <property type="match status" value="1"/>
</dbReference>
<gene>
    <name evidence="6" type="ORF">FQ154_08110</name>
</gene>
<dbReference type="RefSeq" id="WP_149619309.1">
    <property type="nucleotide sequence ID" value="NZ_VOBL01000006.1"/>
</dbReference>
<feature type="domain" description="HTH tetR-type" evidence="5">
    <location>
        <begin position="19"/>
        <end position="77"/>
    </location>
</feature>
<evidence type="ECO:0000256" key="2">
    <source>
        <dbReference type="ARBA" id="ARBA00023125"/>
    </source>
</evidence>
<dbReference type="PANTHER" id="PTHR30055:SF148">
    <property type="entry name" value="TETR-FAMILY TRANSCRIPTIONAL REGULATOR"/>
    <property type="match status" value="1"/>
</dbReference>
<protein>
    <submittedName>
        <fullName evidence="6">TetR/AcrR family transcriptional regulator</fullName>
    </submittedName>
</protein>
<dbReference type="InterPro" id="IPR036271">
    <property type="entry name" value="Tet_transcr_reg_TetR-rel_C_sf"/>
</dbReference>
<dbReference type="InterPro" id="IPR011075">
    <property type="entry name" value="TetR_C"/>
</dbReference>
<dbReference type="EMBL" id="VOBL01000006">
    <property type="protein sequence ID" value="KAA0977654.1"/>
    <property type="molecule type" value="Genomic_DNA"/>
</dbReference>
<evidence type="ECO:0000256" key="3">
    <source>
        <dbReference type="ARBA" id="ARBA00023163"/>
    </source>
</evidence>
<keyword evidence="2 4" id="KW-0238">DNA-binding</keyword>
<evidence type="ECO:0000259" key="5">
    <source>
        <dbReference type="PROSITE" id="PS50977"/>
    </source>
</evidence>
<proteinExistence type="predicted"/>
<evidence type="ECO:0000313" key="6">
    <source>
        <dbReference type="EMBL" id="KAA0977654.1"/>
    </source>
</evidence>
<sequence>MANEHLVVTARRPGRPRDTELQERILRAVNELIDDEATITVSAVVERSGVSRAAIYRRWETLDRLTAAALDVGRTVIRPPADLSIREALEYGLPAPGKIPVGEIPEGRLRQRLLLALADTNLQREYWRGHVSRRREPLLEHLERGREQGEIRADADLEATLDLLSGVFYYQVVARGESLTNAETLERCNAAMDIIWRGISAPVPED</sequence>
<dbReference type="Proteomes" id="UP000323856">
    <property type="component" value="Unassembled WGS sequence"/>
</dbReference>
<dbReference type="GO" id="GO:0000976">
    <property type="term" value="F:transcription cis-regulatory region binding"/>
    <property type="evidence" value="ECO:0007669"/>
    <property type="project" value="TreeGrafter"/>
</dbReference>
<name>A0A5B0EF05_9MICC</name>
<dbReference type="InterPro" id="IPR050109">
    <property type="entry name" value="HTH-type_TetR-like_transc_reg"/>
</dbReference>
<evidence type="ECO:0000313" key="7">
    <source>
        <dbReference type="Proteomes" id="UP000323856"/>
    </source>
</evidence>
<dbReference type="SUPFAM" id="SSF46689">
    <property type="entry name" value="Homeodomain-like"/>
    <property type="match status" value="1"/>
</dbReference>
<dbReference type="AlphaFoldDB" id="A0A5B0EF05"/>
<accession>A0A5B0EF05</accession>
<keyword evidence="3" id="KW-0804">Transcription</keyword>